<feature type="region of interest" description="Disordered" evidence="1">
    <location>
        <begin position="166"/>
        <end position="185"/>
    </location>
</feature>
<evidence type="ECO:0000313" key="3">
    <source>
        <dbReference type="WBParaSite" id="jg8115"/>
    </source>
</evidence>
<dbReference type="WBParaSite" id="jg8115">
    <property type="protein sequence ID" value="jg8115"/>
    <property type="gene ID" value="jg8115"/>
</dbReference>
<organism evidence="2 3">
    <name type="scientific">Ditylenchus dipsaci</name>
    <dbReference type="NCBI Taxonomy" id="166011"/>
    <lineage>
        <taxon>Eukaryota</taxon>
        <taxon>Metazoa</taxon>
        <taxon>Ecdysozoa</taxon>
        <taxon>Nematoda</taxon>
        <taxon>Chromadorea</taxon>
        <taxon>Rhabditida</taxon>
        <taxon>Tylenchina</taxon>
        <taxon>Tylenchomorpha</taxon>
        <taxon>Sphaerularioidea</taxon>
        <taxon>Anguinidae</taxon>
        <taxon>Anguininae</taxon>
        <taxon>Ditylenchus</taxon>
    </lineage>
</organism>
<feature type="compositionally biased region" description="Basic residues" evidence="1">
    <location>
        <begin position="174"/>
        <end position="185"/>
    </location>
</feature>
<dbReference type="AlphaFoldDB" id="A0A915ERB2"/>
<proteinExistence type="predicted"/>
<accession>A0A915ERB2</accession>
<evidence type="ECO:0000256" key="1">
    <source>
        <dbReference type="SAM" id="MobiDB-lite"/>
    </source>
</evidence>
<feature type="compositionally biased region" description="Basic and acidic residues" evidence="1">
    <location>
        <begin position="62"/>
        <end position="98"/>
    </location>
</feature>
<reference evidence="3" key="1">
    <citation type="submission" date="2022-11" db="UniProtKB">
        <authorList>
            <consortium name="WormBaseParasite"/>
        </authorList>
    </citation>
    <scope>IDENTIFICATION</scope>
</reference>
<dbReference type="Proteomes" id="UP000887574">
    <property type="component" value="Unplaced"/>
</dbReference>
<feature type="region of interest" description="Disordered" evidence="1">
    <location>
        <begin position="60"/>
        <end position="103"/>
    </location>
</feature>
<protein>
    <submittedName>
        <fullName evidence="3">Uncharacterized protein</fullName>
    </submittedName>
</protein>
<keyword evidence="2" id="KW-1185">Reference proteome</keyword>
<sequence>MARAYRWSPSNVSTFALELFRSHKGWKLKNNEFTRGVALCAEAVAGIPGRQETEVLEMVTSDEERMQPERSRTRPAPKHFDETEERGQAHRSAKEAASHKLQSNGDVRVFKRIRYDRYDTSVLKSLIDGNGAKNIFVAYAATRLSSSASLMTANTQTQMHINRAGEREISGRHPSTHRNKHISQS</sequence>
<name>A0A915ERB2_9BILA</name>
<evidence type="ECO:0000313" key="2">
    <source>
        <dbReference type="Proteomes" id="UP000887574"/>
    </source>
</evidence>